<dbReference type="InterPro" id="IPR009057">
    <property type="entry name" value="Homeodomain-like_sf"/>
</dbReference>
<dbReference type="AlphaFoldDB" id="A0AAU9N8S0"/>
<evidence type="ECO:0000313" key="3">
    <source>
        <dbReference type="Proteomes" id="UP001157418"/>
    </source>
</evidence>
<keyword evidence="3" id="KW-1185">Reference proteome</keyword>
<comment type="caution">
    <text evidence="2">The sequence shown here is derived from an EMBL/GenBank/DDBJ whole genome shotgun (WGS) entry which is preliminary data.</text>
</comment>
<feature type="compositionally biased region" description="Low complexity" evidence="1">
    <location>
        <begin position="350"/>
        <end position="363"/>
    </location>
</feature>
<gene>
    <name evidence="2" type="ORF">LVIROSA_LOCUS20876</name>
</gene>
<protein>
    <recommendedName>
        <fullName evidence="4">Myb-like domain-containing protein</fullName>
    </recommendedName>
</protein>
<dbReference type="Gene3D" id="1.10.10.60">
    <property type="entry name" value="Homeodomain-like"/>
    <property type="match status" value="1"/>
</dbReference>
<feature type="region of interest" description="Disordered" evidence="1">
    <location>
        <begin position="323"/>
        <end position="372"/>
    </location>
</feature>
<organism evidence="2 3">
    <name type="scientific">Lactuca virosa</name>
    <dbReference type="NCBI Taxonomy" id="75947"/>
    <lineage>
        <taxon>Eukaryota</taxon>
        <taxon>Viridiplantae</taxon>
        <taxon>Streptophyta</taxon>
        <taxon>Embryophyta</taxon>
        <taxon>Tracheophyta</taxon>
        <taxon>Spermatophyta</taxon>
        <taxon>Magnoliopsida</taxon>
        <taxon>eudicotyledons</taxon>
        <taxon>Gunneridae</taxon>
        <taxon>Pentapetalae</taxon>
        <taxon>asterids</taxon>
        <taxon>campanulids</taxon>
        <taxon>Asterales</taxon>
        <taxon>Asteraceae</taxon>
        <taxon>Cichorioideae</taxon>
        <taxon>Cichorieae</taxon>
        <taxon>Lactucinae</taxon>
        <taxon>Lactuca</taxon>
    </lineage>
</organism>
<feature type="compositionally biased region" description="Basic and acidic residues" evidence="1">
    <location>
        <begin position="32"/>
        <end position="43"/>
    </location>
</feature>
<name>A0AAU9N8S0_9ASTR</name>
<feature type="compositionally biased region" description="Basic and acidic residues" evidence="1">
    <location>
        <begin position="80"/>
        <end position="93"/>
    </location>
</feature>
<feature type="region of interest" description="Disordered" evidence="1">
    <location>
        <begin position="484"/>
        <end position="504"/>
    </location>
</feature>
<dbReference type="EMBL" id="CAKMRJ010003461">
    <property type="protein sequence ID" value="CAH1434351.1"/>
    <property type="molecule type" value="Genomic_DNA"/>
</dbReference>
<reference evidence="2 3" key="1">
    <citation type="submission" date="2022-01" db="EMBL/GenBank/DDBJ databases">
        <authorList>
            <person name="Xiong W."/>
            <person name="Schranz E."/>
        </authorList>
    </citation>
    <scope>NUCLEOTIDE SEQUENCE [LARGE SCALE GENOMIC DNA]</scope>
</reference>
<accession>A0AAU9N8S0</accession>
<dbReference type="InterPro" id="IPR001005">
    <property type="entry name" value="SANT/Myb"/>
</dbReference>
<dbReference type="SUPFAM" id="SSF46689">
    <property type="entry name" value="Homeodomain-like"/>
    <property type="match status" value="1"/>
</dbReference>
<feature type="compositionally biased region" description="Basic residues" evidence="1">
    <location>
        <begin position="116"/>
        <end position="130"/>
    </location>
</feature>
<dbReference type="Proteomes" id="UP001157418">
    <property type="component" value="Unassembled WGS sequence"/>
</dbReference>
<evidence type="ECO:0008006" key="4">
    <source>
        <dbReference type="Google" id="ProtNLM"/>
    </source>
</evidence>
<evidence type="ECO:0000313" key="2">
    <source>
        <dbReference type="EMBL" id="CAH1434351.1"/>
    </source>
</evidence>
<proteinExistence type="predicted"/>
<dbReference type="CDD" id="cd00167">
    <property type="entry name" value="SANT"/>
    <property type="match status" value="1"/>
</dbReference>
<feature type="region of interest" description="Disordered" evidence="1">
    <location>
        <begin position="1"/>
        <end position="150"/>
    </location>
</feature>
<evidence type="ECO:0000256" key="1">
    <source>
        <dbReference type="SAM" id="MobiDB-lite"/>
    </source>
</evidence>
<sequence length="561" mass="62858">MPQKNSSKKDRTPAYPLRRSPRFLQVVLVDPEDPRTPKPEPRRTRIPYSATPLNFTEKVKVSSRGRSLGSKSEGCSQKLGESRNARKRSDNSKARSTRSTRLTPCAEECTEEKSSRSSKRRNREFKRRATRSSSHGDVDTNVKKTSYGGLTGNTGNDCLLTQVDTNISRRCKSTLLKKKVKNSKKKWENNSDRFQTLAFDDNPNEGALLLSITEEPPLDEELPKKSIAKMANENEVAITTPSISHDEQQPMNKKDINKKNQKNIGVKRKRNQHEGIPGISHGWTKDQETALERAYLQAKPTPHFWKKVSKLVPGKSAQECFDKVHGSHLTPPPPRLRSRARLPNSQDPVLSASKFLSSSSPTTKKPKSYKQKSHVIQRNVRHMLQNQFNKGEQDSEADLFSVLEPTFTESLTSLTTPVRHLDMDVAFKRSSSTAHYKKSLSRFSGGSSATLVSPPVLKQVKNKALHEKYIDQLHCREASRKVASKKAEKYSSRSEGVKGGSSEKRKDAIKVAKNALVFGARDAINEFEFKQGMALIDIFEDECIVGDDDDDDDDDGGGGQV</sequence>